<comment type="catalytic activity">
    <reaction evidence="19 20">
        <text>N(4)-(alpha-D-Man-(1-&gt;3)-[alpha-D-Man-(1-&gt;3)-[alpha-D-Man-(1-&gt;6)]-alpha-D-Man-(1-&gt;6)]-beta-D-Man-(1-&gt;4)-beta-D-GlcNAc-(1-&gt;4)-beta-D-GlcNAc)-L-asparaginyl-[protein] (N-glucan mannose isomer 5A1,2) + UDP-N-acetyl-alpha-D-glucosamine = N(4)-{beta-D-GlcNAc-(1-&gt;2)-alpha-D-Man-(1-&gt;3)-[alpha-D-Man-(1-&gt;3)-[alpha-D-Man-(1-&gt;6)]-alpha-D-Man-(1-&gt;6)]-beta-D-Man-(1-&gt;4)-beta-D-GlcNAc-(1-&gt;4)-beta-D-GlcNAc}-L-asparaginyl-[protein] + UDP + H(+)</text>
        <dbReference type="Rhea" id="RHEA:11456"/>
        <dbReference type="Rhea" id="RHEA-COMP:14367"/>
        <dbReference type="Rhea" id="RHEA-COMP:14368"/>
        <dbReference type="ChEBI" id="CHEBI:15378"/>
        <dbReference type="ChEBI" id="CHEBI:57705"/>
        <dbReference type="ChEBI" id="CHEBI:58223"/>
        <dbReference type="ChEBI" id="CHEBI:59087"/>
        <dbReference type="ChEBI" id="CHEBI:60625"/>
        <dbReference type="EC" id="2.4.1.101"/>
    </reaction>
</comment>
<accession>A0A834I1Q6</accession>
<comment type="similarity">
    <text evidence="4 20">Belongs to the glycosyltransferase 13 family.</text>
</comment>
<evidence type="ECO:0000256" key="14">
    <source>
        <dbReference type="ARBA" id="ARBA00023157"/>
    </source>
</evidence>
<keyword evidence="22" id="KW-1185">Reference proteome</keyword>
<keyword evidence="14" id="KW-1015">Disulfide bond</keyword>
<dbReference type="GO" id="GO:0030145">
    <property type="term" value="F:manganese ion binding"/>
    <property type="evidence" value="ECO:0007669"/>
    <property type="project" value="UniProtKB-UniRule"/>
</dbReference>
<evidence type="ECO:0000256" key="6">
    <source>
        <dbReference type="ARBA" id="ARBA00022676"/>
    </source>
</evidence>
<comment type="caution">
    <text evidence="21">The sequence shown here is derived from an EMBL/GenBank/DDBJ whole genome shotgun (WGS) entry which is preliminary data.</text>
</comment>
<dbReference type="OrthoDB" id="440755at2759"/>
<evidence type="ECO:0000256" key="18">
    <source>
        <dbReference type="ARBA" id="ARBA00041712"/>
    </source>
</evidence>
<evidence type="ECO:0000256" key="8">
    <source>
        <dbReference type="ARBA" id="ARBA00022692"/>
    </source>
</evidence>
<keyword evidence="9 20" id="KW-0479">Metal-binding</keyword>
<reference evidence="21" key="1">
    <citation type="submission" date="2020-08" db="EMBL/GenBank/DDBJ databases">
        <title>Genome sequencing and assembly of the red palm weevil Rhynchophorus ferrugineus.</title>
        <authorList>
            <person name="Dias G.B."/>
            <person name="Bergman C.M."/>
            <person name="Manee M."/>
        </authorList>
    </citation>
    <scope>NUCLEOTIDE SEQUENCE</scope>
    <source>
        <strain evidence="21">AA-2017</strain>
        <tissue evidence="21">Whole larva</tissue>
    </source>
</reference>
<dbReference type="GO" id="GO:0003827">
    <property type="term" value="F:alpha-1,3-mannosylglycoprotein 2-beta-N-acetylglucosaminyltransferase activity"/>
    <property type="evidence" value="ECO:0007669"/>
    <property type="project" value="UniProtKB-UniRule"/>
</dbReference>
<dbReference type="FunFam" id="3.10.180.20:FF:000001">
    <property type="entry name" value="alpha-1,3-mannosyl-glycoprotein 2-beta-N-acetylglucosaminyltransferase"/>
    <property type="match status" value="1"/>
</dbReference>
<dbReference type="GO" id="GO:0000139">
    <property type="term" value="C:Golgi membrane"/>
    <property type="evidence" value="ECO:0007669"/>
    <property type="project" value="UniProtKB-SubCell"/>
</dbReference>
<evidence type="ECO:0000256" key="3">
    <source>
        <dbReference type="ARBA" id="ARBA00004922"/>
    </source>
</evidence>
<dbReference type="Gene3D" id="3.10.180.20">
    <property type="entry name" value="N-Acetylglucosaminyltransferase I, Domain 2"/>
    <property type="match status" value="1"/>
</dbReference>
<evidence type="ECO:0000256" key="9">
    <source>
        <dbReference type="ARBA" id="ARBA00022723"/>
    </source>
</evidence>
<evidence type="ECO:0000256" key="19">
    <source>
        <dbReference type="ARBA" id="ARBA00049421"/>
    </source>
</evidence>
<comment type="cofactor">
    <cofactor evidence="20">
        <name>Mn(2+)</name>
        <dbReference type="ChEBI" id="CHEBI:29035"/>
    </cofactor>
    <text evidence="20">The cofactor is mostly bound to the substrate.</text>
</comment>
<keyword evidence="12 20" id="KW-0333">Golgi apparatus</keyword>
<evidence type="ECO:0000256" key="13">
    <source>
        <dbReference type="ARBA" id="ARBA00023136"/>
    </source>
</evidence>
<evidence type="ECO:0000256" key="15">
    <source>
        <dbReference type="ARBA" id="ARBA00023211"/>
    </source>
</evidence>
<dbReference type="Pfam" id="PF03071">
    <property type="entry name" value="GNT-I"/>
    <property type="match status" value="1"/>
</dbReference>
<evidence type="ECO:0000256" key="17">
    <source>
        <dbReference type="ARBA" id="ARBA00038949"/>
    </source>
</evidence>
<keyword evidence="6 20" id="KW-0328">Glycosyltransferase</keyword>
<comment type="pathway">
    <text evidence="3 20">Protein modification; protein glycosylation.</text>
</comment>
<evidence type="ECO:0000256" key="1">
    <source>
        <dbReference type="ARBA" id="ARBA00004323"/>
    </source>
</evidence>
<evidence type="ECO:0000313" key="21">
    <source>
        <dbReference type="EMBL" id="KAF7265362.1"/>
    </source>
</evidence>
<dbReference type="GO" id="GO:0048471">
    <property type="term" value="C:perinuclear region of cytoplasm"/>
    <property type="evidence" value="ECO:0007669"/>
    <property type="project" value="UniProtKB-SubCell"/>
</dbReference>
<evidence type="ECO:0000256" key="20">
    <source>
        <dbReference type="RuleBase" id="RU368119"/>
    </source>
</evidence>
<dbReference type="SUPFAM" id="SSF53448">
    <property type="entry name" value="Nucleotide-diphospho-sugar transferases"/>
    <property type="match status" value="1"/>
</dbReference>
<evidence type="ECO:0000256" key="16">
    <source>
        <dbReference type="ARBA" id="ARBA00037706"/>
    </source>
</evidence>
<keyword evidence="7" id="KW-0808">Transferase</keyword>
<evidence type="ECO:0000256" key="11">
    <source>
        <dbReference type="ARBA" id="ARBA00022989"/>
    </source>
</evidence>
<comment type="function">
    <text evidence="16 20">Initiates complex N-linked carbohydrate formation. Essential for the conversion of high-mannose to hybrid and complex N-glycans.</text>
</comment>
<organism evidence="21 22">
    <name type="scientific">Rhynchophorus ferrugineus</name>
    <name type="common">Red palm weevil</name>
    <name type="synonym">Curculio ferrugineus</name>
    <dbReference type="NCBI Taxonomy" id="354439"/>
    <lineage>
        <taxon>Eukaryota</taxon>
        <taxon>Metazoa</taxon>
        <taxon>Ecdysozoa</taxon>
        <taxon>Arthropoda</taxon>
        <taxon>Hexapoda</taxon>
        <taxon>Insecta</taxon>
        <taxon>Pterygota</taxon>
        <taxon>Neoptera</taxon>
        <taxon>Endopterygota</taxon>
        <taxon>Coleoptera</taxon>
        <taxon>Polyphaga</taxon>
        <taxon>Cucujiformia</taxon>
        <taxon>Curculionidae</taxon>
        <taxon>Dryophthorinae</taxon>
        <taxon>Rhynchophorus</taxon>
    </lineage>
</organism>
<dbReference type="PANTHER" id="PTHR10468:SF0">
    <property type="entry name" value="ALPHA-1,3-MANNOSYL-GLYCOPROTEIN 2-BETA-N-ACETYLGLUCOSAMINYLTRANSFERASE"/>
    <property type="match status" value="1"/>
</dbReference>
<dbReference type="InterPro" id="IPR029044">
    <property type="entry name" value="Nucleotide-diphossugar_trans"/>
</dbReference>
<sequence>MRLKRPNLIVGIILLVWSTVIFIFFSNSFGEQYKAFNNNLNQLELGVQEQFKLNNDIISSVREFLEIKKQRREGKSNLNNENQQSEFQNVQLPVLVIACNRITVTRCLDELLKYRPSAEKFPIFVSQDCSHDETTNIIKSYGSTLTLIQQPDQSDIPVLPKEKKYKGYFKIARHYKWALNQMFFNFNFSTVIIVEDDLEISPDFYEYFLGTYPLLVKDPTLWCISAWNDNGKEALIDSEKPDVLYRTDFFPGLGWMLTRNVWSELSLKWPKAYWDDWMRSPAQRQDRSCIRPEISRTKTFGKLGVSNGMYFDRHLKFIKLNEKFVPFTKMNLTYLIKDTYDKEFVGLVYKMPVISYEDLRNNNISVNGSVRITYRKVNDYKTAAKKLGLMDDFRGGVPRMAYRGIVTFFYKGRTVHLAPPVSWQGYDLTWS</sequence>
<evidence type="ECO:0000256" key="2">
    <source>
        <dbReference type="ARBA" id="ARBA00004556"/>
    </source>
</evidence>
<dbReference type="CDD" id="cd02514">
    <property type="entry name" value="GT13_GLCNAC-TI"/>
    <property type="match status" value="1"/>
</dbReference>
<dbReference type="FunFam" id="3.90.550.10:FF:000055">
    <property type="entry name" value="Alpha-1,3-mannosyl-glycoprotein 2-beta-N-acetylglucosaminyltransferase"/>
    <property type="match status" value="1"/>
</dbReference>
<keyword evidence="11 20" id="KW-1133">Transmembrane helix</keyword>
<keyword evidence="8 20" id="KW-0812">Transmembrane</keyword>
<evidence type="ECO:0000256" key="4">
    <source>
        <dbReference type="ARBA" id="ARBA00006492"/>
    </source>
</evidence>
<dbReference type="EMBL" id="JAACXV010014628">
    <property type="protein sequence ID" value="KAF7265362.1"/>
    <property type="molecule type" value="Genomic_DNA"/>
</dbReference>
<keyword evidence="10 20" id="KW-0735">Signal-anchor</keyword>
<dbReference type="Gene3D" id="3.90.550.10">
    <property type="entry name" value="Spore Coat Polysaccharide Biosynthesis Protein SpsA, Chain A"/>
    <property type="match status" value="1"/>
</dbReference>
<keyword evidence="15 20" id="KW-0464">Manganese</keyword>
<protein>
    <recommendedName>
        <fullName evidence="17 20">Alpha-1,3-mannosyl-glycoprotein 2-beta-N-acetylglucosaminyltransferase</fullName>
        <shortName evidence="20">GNT-I</shortName>
        <shortName evidence="20">GlcNAc-T I</shortName>
        <ecNumber evidence="17 20">2.4.1.101</ecNumber>
    </recommendedName>
    <alternativeName>
        <fullName evidence="18 20">N-glycosyl-oligosaccharide-glycoprotein N-acetylglucosaminyltransferase I</fullName>
    </alternativeName>
</protein>
<dbReference type="UniPathway" id="UPA00378"/>
<evidence type="ECO:0000256" key="10">
    <source>
        <dbReference type="ARBA" id="ARBA00022968"/>
    </source>
</evidence>
<dbReference type="Proteomes" id="UP000625711">
    <property type="component" value="Unassembled WGS sequence"/>
</dbReference>
<gene>
    <name evidence="21" type="ORF">GWI33_021210</name>
</gene>
<dbReference type="PANTHER" id="PTHR10468">
    <property type="entry name" value="PROTEIN O-LINKED-MANNOSE BETA-1,2-N-ACETYLGLUCOSAMINYLTRANSFERASE 1/ALPHA-1,3-MANNOSYL-GLYCOPROTEIN 2-BETA-N-ACETYLGLUCOSAMINYLTRANSFERASE"/>
    <property type="match status" value="1"/>
</dbReference>
<proteinExistence type="inferred from homology"/>
<dbReference type="InterPro" id="IPR052261">
    <property type="entry name" value="Glycosyltransferase_13"/>
</dbReference>
<name>A0A834I1Q6_RHYFE</name>
<dbReference type="GO" id="GO:0006487">
    <property type="term" value="P:protein N-linked glycosylation"/>
    <property type="evidence" value="ECO:0007669"/>
    <property type="project" value="TreeGrafter"/>
</dbReference>
<evidence type="ECO:0000313" key="22">
    <source>
        <dbReference type="Proteomes" id="UP000625711"/>
    </source>
</evidence>
<dbReference type="EC" id="2.4.1.101" evidence="17 20"/>
<evidence type="ECO:0000256" key="7">
    <source>
        <dbReference type="ARBA" id="ARBA00022679"/>
    </source>
</evidence>
<dbReference type="InterPro" id="IPR004139">
    <property type="entry name" value="Glyco_trans_13"/>
</dbReference>
<dbReference type="AlphaFoldDB" id="A0A834I1Q6"/>
<evidence type="ECO:0000256" key="5">
    <source>
        <dbReference type="ARBA" id="ARBA00022490"/>
    </source>
</evidence>
<keyword evidence="13 20" id="KW-0472">Membrane</keyword>
<keyword evidence="5" id="KW-0963">Cytoplasm</keyword>
<evidence type="ECO:0000256" key="12">
    <source>
        <dbReference type="ARBA" id="ARBA00023034"/>
    </source>
</evidence>
<comment type="subcellular location">
    <subcellularLocation>
        <location evidence="2">Cytoplasm</location>
        <location evidence="2">Perinuclear region</location>
    </subcellularLocation>
    <subcellularLocation>
        <location evidence="1 20">Golgi apparatus membrane</location>
        <topology evidence="1 20">Single-pass type II membrane protein</topology>
    </subcellularLocation>
</comment>
<feature type="transmembrane region" description="Helical" evidence="20">
    <location>
        <begin position="7"/>
        <end position="25"/>
    </location>
</feature>